<dbReference type="eggNOG" id="COG2954">
    <property type="taxonomic scope" value="Bacteria"/>
</dbReference>
<gene>
    <name evidence="3" type="ORF">DespoDRAFT_02686</name>
</gene>
<dbReference type="EMBL" id="CM001488">
    <property type="protein sequence ID" value="EIM64523.1"/>
    <property type="molecule type" value="Genomic_DNA"/>
</dbReference>
<dbReference type="CDD" id="cd07761">
    <property type="entry name" value="CYTH-like_CthTTM-like"/>
    <property type="match status" value="1"/>
</dbReference>
<feature type="domain" description="CYTH" evidence="2">
    <location>
        <begin position="1"/>
        <end position="149"/>
    </location>
</feature>
<name>I5B4W0_9BACT</name>
<evidence type="ECO:0000313" key="4">
    <source>
        <dbReference type="Proteomes" id="UP000005778"/>
    </source>
</evidence>
<dbReference type="OrthoDB" id="9805588at2"/>
<accession>I5B4W0</accession>
<dbReference type="SUPFAM" id="SSF55154">
    <property type="entry name" value="CYTH-like phosphatases"/>
    <property type="match status" value="1"/>
</dbReference>
<dbReference type="InterPro" id="IPR012042">
    <property type="entry name" value="NeuTTM/CthTTM-like"/>
</dbReference>
<keyword evidence="4" id="KW-1185">Reference proteome</keyword>
<evidence type="ECO:0000259" key="2">
    <source>
        <dbReference type="PROSITE" id="PS51707"/>
    </source>
</evidence>
<dbReference type="PROSITE" id="PS51707">
    <property type="entry name" value="CYTH"/>
    <property type="match status" value="1"/>
</dbReference>
<reference evidence="3 4" key="1">
    <citation type="submission" date="2011-09" db="EMBL/GenBank/DDBJ databases">
        <authorList>
            <consortium name="US DOE Joint Genome Institute (JGI-PGF)"/>
            <person name="Lucas S."/>
            <person name="Han J."/>
            <person name="Lapidus A."/>
            <person name="Cheng J.-F."/>
            <person name="Goodwin L."/>
            <person name="Pitluck S."/>
            <person name="Peters L."/>
            <person name="Land M.L."/>
            <person name="Hauser L."/>
            <person name="Orellana R."/>
            <person name="Lovley D."/>
            <person name="Woyke T.J."/>
        </authorList>
    </citation>
    <scope>NUCLEOTIDE SEQUENCE [LARGE SCALE GENOMIC DNA]</scope>
    <source>
        <strain evidence="3 4">2ac9</strain>
    </source>
</reference>
<dbReference type="InterPro" id="IPR023577">
    <property type="entry name" value="CYTH_domain"/>
</dbReference>
<reference evidence="3 4" key="2">
    <citation type="submission" date="2012-02" db="EMBL/GenBank/DDBJ databases">
        <title>Improved High-Quality Draft sequence of Desulfobacter postgatei 2ac9.</title>
        <authorList>
            <consortium name="US DOE Joint Genome Institute"/>
            <person name="Lucas S."/>
            <person name="Han J."/>
            <person name="Lapidus A."/>
            <person name="Cheng J.-F."/>
            <person name="Goodwin L."/>
            <person name="Pitluck S."/>
            <person name="Peters L."/>
            <person name="Ovchinnikova G."/>
            <person name="Held B."/>
            <person name="Detter J.C."/>
            <person name="Han C."/>
            <person name="Tapia R."/>
            <person name="Land M."/>
            <person name="Hauser L."/>
            <person name="Kyrpides N."/>
            <person name="Ivanova N."/>
            <person name="Pagani I."/>
            <person name="Orellana R."/>
            <person name="Lovley D."/>
            <person name="Woyke T."/>
        </authorList>
    </citation>
    <scope>NUCLEOTIDE SEQUENCE [LARGE SCALE GENOMIC DNA]</scope>
    <source>
        <strain evidence="3 4">2ac9</strain>
    </source>
</reference>
<dbReference type="SMART" id="SM01118">
    <property type="entry name" value="CYTH"/>
    <property type="match status" value="1"/>
</dbReference>
<evidence type="ECO:0000256" key="1">
    <source>
        <dbReference type="PIRSR" id="PIRSR016487-1"/>
    </source>
</evidence>
<dbReference type="Pfam" id="PF01928">
    <property type="entry name" value="CYTH"/>
    <property type="match status" value="1"/>
</dbReference>
<dbReference type="HOGENOM" id="CLU_109545_0_0_7"/>
<dbReference type="Gene3D" id="2.40.320.10">
    <property type="entry name" value="Hypothetical Protein Pfu-838710-001"/>
    <property type="match status" value="1"/>
</dbReference>
<feature type="active site" description="Proton acceptor" evidence="1">
    <location>
        <position position="28"/>
    </location>
</feature>
<dbReference type="InterPro" id="IPR033469">
    <property type="entry name" value="CYTH-like_dom_sf"/>
</dbReference>
<dbReference type="AlphaFoldDB" id="I5B4W0"/>
<evidence type="ECO:0000313" key="3">
    <source>
        <dbReference type="EMBL" id="EIM64523.1"/>
    </source>
</evidence>
<dbReference type="PANTHER" id="PTHR40114:SF1">
    <property type="entry name" value="SLR0698 PROTEIN"/>
    <property type="match status" value="1"/>
</dbReference>
<protein>
    <recommendedName>
        <fullName evidence="2">CYTH domain-containing protein</fullName>
    </recommendedName>
</protein>
<organism evidence="3 4">
    <name type="scientific">Desulfobacter postgatei 2ac9</name>
    <dbReference type="NCBI Taxonomy" id="879212"/>
    <lineage>
        <taxon>Bacteria</taxon>
        <taxon>Pseudomonadati</taxon>
        <taxon>Thermodesulfobacteriota</taxon>
        <taxon>Desulfobacteria</taxon>
        <taxon>Desulfobacterales</taxon>
        <taxon>Desulfobacteraceae</taxon>
        <taxon>Desulfobacter</taxon>
    </lineage>
</organism>
<dbReference type="STRING" id="879212.DespoDRAFT_02686"/>
<dbReference type="PIRSF" id="PIRSF016487">
    <property type="entry name" value="CYTH_UCP016487"/>
    <property type="match status" value="1"/>
</dbReference>
<sequence>MKEIERKFLLTKMPEIVLQSTICIRQGYISKSRDSVEIRLRQKGDAFFMTFKRGQGLVRDEAEIRINEADFDYLWPLTQGRQVEKHRSQATLEDGLTVEIDEFSGTLAGLFLCEVEFGDETQARTFVPPQWFGADVTEDSRYKNKSLAENGIPEN</sequence>
<proteinExistence type="predicted"/>
<dbReference type="Proteomes" id="UP000005778">
    <property type="component" value="Chromosome"/>
</dbReference>
<dbReference type="PANTHER" id="PTHR40114">
    <property type="entry name" value="SLR0698 PROTEIN"/>
    <property type="match status" value="1"/>
</dbReference>